<keyword evidence="2 4" id="KW-0819">tRNA processing</keyword>
<comment type="caution">
    <text evidence="4">Lacks conserved residue(s) required for the propagation of feature annotation.</text>
</comment>
<dbReference type="InterPro" id="IPR020097">
    <property type="entry name" value="PsdUridine_synth_TruA_a/b_dom"/>
</dbReference>
<organism evidence="9 10">
    <name type="scientific">Halogranum amylolyticum</name>
    <dbReference type="NCBI Taxonomy" id="660520"/>
    <lineage>
        <taxon>Archaea</taxon>
        <taxon>Methanobacteriati</taxon>
        <taxon>Methanobacteriota</taxon>
        <taxon>Stenosarchaea group</taxon>
        <taxon>Halobacteria</taxon>
        <taxon>Halobacteriales</taxon>
        <taxon>Haloferacaceae</taxon>
    </lineage>
</organism>
<evidence type="ECO:0000256" key="3">
    <source>
        <dbReference type="ARBA" id="ARBA00023235"/>
    </source>
</evidence>
<dbReference type="SUPFAM" id="SSF55120">
    <property type="entry name" value="Pseudouridine synthase"/>
    <property type="match status" value="1"/>
</dbReference>
<dbReference type="EMBL" id="FODV01000041">
    <property type="protein sequence ID" value="SEP30754.1"/>
    <property type="molecule type" value="Genomic_DNA"/>
</dbReference>
<dbReference type="GO" id="GO:0031119">
    <property type="term" value="P:tRNA pseudouridine synthesis"/>
    <property type="evidence" value="ECO:0007669"/>
    <property type="project" value="UniProtKB-UniRule"/>
</dbReference>
<reference evidence="10" key="1">
    <citation type="submission" date="2016-10" db="EMBL/GenBank/DDBJ databases">
        <authorList>
            <person name="Varghese N."/>
            <person name="Submissions S."/>
        </authorList>
    </citation>
    <scope>NUCLEOTIDE SEQUENCE [LARGE SCALE GENOMIC DNA]</scope>
    <source>
        <strain evidence="10">CGMCC 1.10121</strain>
    </source>
</reference>
<dbReference type="PANTHER" id="PTHR11142">
    <property type="entry name" value="PSEUDOURIDYLATE SYNTHASE"/>
    <property type="match status" value="1"/>
</dbReference>
<comment type="function">
    <text evidence="4">Formation of pseudouridine at positions 38, 39 and 40 in the anticodon stem and loop of transfer RNAs.</text>
</comment>
<feature type="binding site" evidence="4 6">
    <location>
        <position position="110"/>
    </location>
    <ligand>
        <name>substrate</name>
    </ligand>
</feature>
<comment type="similarity">
    <text evidence="1 4 7">Belongs to the tRNA pseudouridine synthase TruA family.</text>
</comment>
<evidence type="ECO:0000256" key="5">
    <source>
        <dbReference type="PIRSR" id="PIRSR001430-1"/>
    </source>
</evidence>
<dbReference type="GO" id="GO:0160147">
    <property type="term" value="F:tRNA pseudouridine(38-40) synthase activity"/>
    <property type="evidence" value="ECO:0007669"/>
    <property type="project" value="UniProtKB-EC"/>
</dbReference>
<comment type="catalytic activity">
    <reaction evidence="4 7">
        <text>uridine(38/39/40) in tRNA = pseudouridine(38/39/40) in tRNA</text>
        <dbReference type="Rhea" id="RHEA:22376"/>
        <dbReference type="Rhea" id="RHEA-COMP:10085"/>
        <dbReference type="Rhea" id="RHEA-COMP:10087"/>
        <dbReference type="ChEBI" id="CHEBI:65314"/>
        <dbReference type="ChEBI" id="CHEBI:65315"/>
        <dbReference type="EC" id="5.4.99.12"/>
    </reaction>
</comment>
<dbReference type="Pfam" id="PF01416">
    <property type="entry name" value="PseudoU_synth_1"/>
    <property type="match status" value="1"/>
</dbReference>
<evidence type="ECO:0000256" key="6">
    <source>
        <dbReference type="PIRSR" id="PIRSR001430-2"/>
    </source>
</evidence>
<dbReference type="EC" id="5.4.99.12" evidence="4"/>
<dbReference type="PIRSF" id="PIRSF001430">
    <property type="entry name" value="tRNA_psdUrid_synth"/>
    <property type="match status" value="1"/>
</dbReference>
<protein>
    <recommendedName>
        <fullName evidence="4">tRNA pseudouridine synthase A</fullName>
        <ecNumber evidence="4">5.4.99.12</ecNumber>
    </recommendedName>
    <alternativeName>
        <fullName evidence="4">tRNA pseudouridine(38-40) synthase</fullName>
    </alternativeName>
    <alternativeName>
        <fullName evidence="4">tRNA pseudouridylate synthase I</fullName>
    </alternativeName>
    <alternativeName>
        <fullName evidence="4">tRNA-uridine isomerase I</fullName>
    </alternativeName>
</protein>
<dbReference type="Gene3D" id="3.30.70.660">
    <property type="entry name" value="Pseudouridine synthase I, catalytic domain, C-terminal subdomain"/>
    <property type="match status" value="1"/>
</dbReference>
<dbReference type="InterPro" id="IPR001406">
    <property type="entry name" value="PsdUridine_synth_TruA"/>
</dbReference>
<evidence type="ECO:0000256" key="1">
    <source>
        <dbReference type="ARBA" id="ARBA00009375"/>
    </source>
</evidence>
<evidence type="ECO:0000256" key="2">
    <source>
        <dbReference type="ARBA" id="ARBA00022694"/>
    </source>
</evidence>
<feature type="active site" description="Nucleophile" evidence="4 5">
    <location>
        <position position="56"/>
    </location>
</feature>
<dbReference type="OrthoDB" id="25720at2157"/>
<dbReference type="RefSeq" id="WP_089828097.1">
    <property type="nucleotide sequence ID" value="NZ_FODV01000041.1"/>
</dbReference>
<accession>A0A1H8WSR3</accession>
<keyword evidence="3 4" id="KW-0413">Isomerase</keyword>
<proteinExistence type="inferred from homology"/>
<evidence type="ECO:0000313" key="10">
    <source>
        <dbReference type="Proteomes" id="UP000199126"/>
    </source>
</evidence>
<evidence type="ECO:0000259" key="8">
    <source>
        <dbReference type="Pfam" id="PF01416"/>
    </source>
</evidence>
<dbReference type="NCBIfam" id="NF000622">
    <property type="entry name" value="PRK00021.3-3"/>
    <property type="match status" value="1"/>
</dbReference>
<dbReference type="AlphaFoldDB" id="A0A1H8WSR3"/>
<name>A0A1H8WSR3_9EURY</name>
<evidence type="ECO:0000256" key="7">
    <source>
        <dbReference type="RuleBase" id="RU003792"/>
    </source>
</evidence>
<feature type="domain" description="Pseudouridine synthase I TruA alpha/beta" evidence="8">
    <location>
        <begin position="138"/>
        <end position="238"/>
    </location>
</feature>
<dbReference type="Proteomes" id="UP000199126">
    <property type="component" value="Unassembled WGS sequence"/>
</dbReference>
<dbReference type="GO" id="GO:0003723">
    <property type="term" value="F:RNA binding"/>
    <property type="evidence" value="ECO:0007669"/>
    <property type="project" value="InterPro"/>
</dbReference>
<dbReference type="InterPro" id="IPR020095">
    <property type="entry name" value="PsdUridine_synth_TruA_C"/>
</dbReference>
<dbReference type="Gene3D" id="3.30.70.580">
    <property type="entry name" value="Pseudouridine synthase I, catalytic domain, N-terminal subdomain"/>
    <property type="match status" value="1"/>
</dbReference>
<sequence length="280" mass="30326">MRAFRVAYDGRPFYGFQRQPSVPTVEDSLFDALRRLGVLDETADKPTGYAAAGRTDAGVSAVAQTVAFDPPEWCTPRALNSELPSHVRAWAAADVPADFHATHHAVRRRYSYHLYAPTTEFDSLDGRDHVDDDRARTALDALCGEHDFHNLTPDDTGTVRELTGDLTRDGEFLVVRVESGGFARELVRRLVSLVQAVGSGSAPIEKIERVLGSEPIDGPEGVPPAPPTPLVLTGVDYPGVAFECDETAVASTRSVFGERAVEGRVRRRVADTVLAAVGSE</sequence>
<dbReference type="HAMAP" id="MF_00171">
    <property type="entry name" value="TruA"/>
    <property type="match status" value="1"/>
</dbReference>
<evidence type="ECO:0000313" key="9">
    <source>
        <dbReference type="EMBL" id="SEP30754.1"/>
    </source>
</evidence>
<evidence type="ECO:0000256" key="4">
    <source>
        <dbReference type="HAMAP-Rule" id="MF_00171"/>
    </source>
</evidence>
<keyword evidence="10" id="KW-1185">Reference proteome</keyword>
<dbReference type="PANTHER" id="PTHR11142:SF0">
    <property type="entry name" value="TRNA PSEUDOURIDINE SYNTHASE-LIKE 1"/>
    <property type="match status" value="1"/>
</dbReference>
<gene>
    <name evidence="4" type="primary">truA</name>
    <name evidence="9" type="ORF">SAMN04487948_1413</name>
</gene>
<dbReference type="InterPro" id="IPR020094">
    <property type="entry name" value="TruA/RsuA/RluB/E/F_N"/>
</dbReference>
<dbReference type="InterPro" id="IPR020103">
    <property type="entry name" value="PsdUridine_synth_cat_dom_sf"/>
</dbReference>